<name>A0A6S6RA43_9FIRM</name>
<evidence type="ECO:0000313" key="3">
    <source>
        <dbReference type="Proteomes" id="UP000515561"/>
    </source>
</evidence>
<proteinExistence type="predicted"/>
<reference evidence="2 3" key="1">
    <citation type="journal article" date="2016" name="Int. J. Syst. Evol. Microbiol.">
        <title>Descriptions of Anaerotaenia torta gen. nov., sp. nov. and Anaerocolumna cellulosilytica gen. nov., sp. nov. isolated from a methanogenic reactor of cattle waste.</title>
        <authorList>
            <person name="Uek A."/>
            <person name="Ohtaki Y."/>
            <person name="Kaku N."/>
            <person name="Ueki K."/>
        </authorList>
    </citation>
    <scope>NUCLEOTIDE SEQUENCE [LARGE SCALE GENOMIC DNA]</scope>
    <source>
        <strain evidence="2 3">SN021</strain>
    </source>
</reference>
<dbReference type="GO" id="GO:0004175">
    <property type="term" value="F:endopeptidase activity"/>
    <property type="evidence" value="ECO:0007669"/>
    <property type="project" value="UniProtKB-ARBA"/>
</dbReference>
<protein>
    <recommendedName>
        <fullName evidence="1">CAAX prenyl protease 2/Lysostaphin resistance protein A-like domain-containing protein</fullName>
    </recommendedName>
</protein>
<dbReference type="RefSeq" id="WP_184093665.1">
    <property type="nucleotide sequence ID" value="NZ_AP023367.1"/>
</dbReference>
<dbReference type="KEGG" id="acel:acsn021_33870"/>
<dbReference type="AlphaFoldDB" id="A0A6S6RA43"/>
<dbReference type="InterPro" id="IPR003675">
    <property type="entry name" value="Rce1/LyrA-like_dom"/>
</dbReference>
<dbReference type="Proteomes" id="UP000515561">
    <property type="component" value="Chromosome"/>
</dbReference>
<gene>
    <name evidence="2" type="ORF">acsn021_33870</name>
</gene>
<evidence type="ECO:0000313" key="2">
    <source>
        <dbReference type="EMBL" id="BCJ95818.1"/>
    </source>
</evidence>
<organism evidence="2 3">
    <name type="scientific">Anaerocolumna cellulosilytica</name>
    <dbReference type="NCBI Taxonomy" id="433286"/>
    <lineage>
        <taxon>Bacteria</taxon>
        <taxon>Bacillati</taxon>
        <taxon>Bacillota</taxon>
        <taxon>Clostridia</taxon>
        <taxon>Lachnospirales</taxon>
        <taxon>Lachnospiraceae</taxon>
        <taxon>Anaerocolumna</taxon>
    </lineage>
</organism>
<dbReference type="GO" id="GO:0080120">
    <property type="term" value="P:CAAX-box protein maturation"/>
    <property type="evidence" value="ECO:0007669"/>
    <property type="project" value="UniProtKB-ARBA"/>
</dbReference>
<dbReference type="EMBL" id="AP023367">
    <property type="protein sequence ID" value="BCJ95818.1"/>
    <property type="molecule type" value="Genomic_DNA"/>
</dbReference>
<feature type="domain" description="CAAX prenyl protease 2/Lysostaphin resistance protein A-like" evidence="1">
    <location>
        <begin position="123"/>
        <end position="228"/>
    </location>
</feature>
<dbReference type="Pfam" id="PF02517">
    <property type="entry name" value="Rce1-like"/>
    <property type="match status" value="1"/>
</dbReference>
<evidence type="ECO:0000259" key="1">
    <source>
        <dbReference type="Pfam" id="PF02517"/>
    </source>
</evidence>
<sequence>MRDKIIRIFKSDENYNVEVKQYNSIDGMLAFGLFILLYVSYYFLGYLYQSKHIYLGELLNIVLALTTILIVKLRGQKISSVGVTKHKLKKTIVVGLITGALFLFTCSLIPGIIKGLEWNPPLTILYKIFYFFIIIGFVEELVFRGFIQTRLHGLIHNEMAVTVVTGILFSSMHIPFQMALYNMKTFQYISNNSITLFLLFFWHILFVFLYKKFNSIVTGTLFHGFMDMCNGLFR</sequence>
<accession>A0A6S6RA43</accession>
<keyword evidence="3" id="KW-1185">Reference proteome</keyword>